<keyword evidence="1" id="KW-0175">Coiled coil</keyword>
<name>A0A1D3UAT3_PLAOA</name>
<evidence type="ECO:0000256" key="2">
    <source>
        <dbReference type="SAM" id="MobiDB-lite"/>
    </source>
</evidence>
<feature type="compositionally biased region" description="Basic and acidic residues" evidence="2">
    <location>
        <begin position="38"/>
        <end position="54"/>
    </location>
</feature>
<evidence type="ECO:0000313" key="4">
    <source>
        <dbReference type="Proteomes" id="UP000242942"/>
    </source>
</evidence>
<dbReference type="Proteomes" id="UP000242942">
    <property type="component" value="Chromosome 14"/>
</dbReference>
<feature type="region of interest" description="Disordered" evidence="2">
    <location>
        <begin position="35"/>
        <end position="54"/>
    </location>
</feature>
<evidence type="ECO:0000313" key="3">
    <source>
        <dbReference type="EMBL" id="SCQ17256.1"/>
    </source>
</evidence>
<protein>
    <submittedName>
        <fullName evidence="3">Uncharacterized protein</fullName>
    </submittedName>
</protein>
<dbReference type="OrthoDB" id="378536at2759"/>
<feature type="compositionally biased region" description="Basic residues" evidence="2">
    <location>
        <begin position="491"/>
        <end position="500"/>
    </location>
</feature>
<dbReference type="AlphaFoldDB" id="A0A1D3UAT3"/>
<accession>A0A1D3UAT3</accession>
<feature type="coiled-coil region" evidence="1">
    <location>
        <begin position="125"/>
        <end position="220"/>
    </location>
</feature>
<dbReference type="EMBL" id="LT594595">
    <property type="protein sequence ID" value="SCQ17256.1"/>
    <property type="molecule type" value="Genomic_DNA"/>
</dbReference>
<gene>
    <name evidence="3" type="primary">PocGH01_14070100</name>
    <name evidence="3" type="ORF">POCGH01_14070100</name>
</gene>
<reference evidence="3 4" key="1">
    <citation type="submission" date="2016-06" db="EMBL/GenBank/DDBJ databases">
        <authorList>
            <consortium name="Pathogen Informatics"/>
        </authorList>
    </citation>
    <scope>NUCLEOTIDE SEQUENCE [LARGE SCALE GENOMIC DNA]</scope>
    <source>
        <strain evidence="3">PocGH01</strain>
    </source>
</reference>
<feature type="region of interest" description="Disordered" evidence="2">
    <location>
        <begin position="479"/>
        <end position="500"/>
    </location>
</feature>
<sequence length="500" mass="60323">MKENKPRNLGTNSEIKSKYKISYLLETKKSWKTRREKGRLADNKKQREKKHIEDNNDRNELLKYKQSFYIIRKTLNILKNHYYNKATHIDTLRVRERKQMFYLKRKNIILQDKCTFYAEHVDELKKIYIEQLNQKNKKIQNLQYEVDQMNKPIEDEAESNSTRILRLREDQIERLSQQLDSINNLYHKQIDSNKKLISQMEELNKSILYLNNKIQEEKKNRQYVKRKLKFYQRYNRYKKNWKFNFSVLEREEETWEKSENEEDACLSILCLLKTELDMIDEENRKKKDDKKEKRIGNNANNFFKKIYESSYKRKKKNNLFETIYKKQFFSLYEKAFTESKPIKFEKKNMLTYELKSINKEDDKCNITHSDKRVDVKGNKFKNIHTAIKENVEKKNVIKSEYNGKKGKKWNNLTLNNIYFNENFDDNFDDDKSDYFGERGDLNGYKNTVMRGECCVDDGYPVEGCKRDIERAATACADRKNEGNNAGDYHAHLGKSHRSKE</sequence>
<evidence type="ECO:0000256" key="1">
    <source>
        <dbReference type="SAM" id="Coils"/>
    </source>
</evidence>
<dbReference type="VEuPathDB" id="PlasmoDB:POWCR01_140064300"/>
<proteinExistence type="predicted"/>
<keyword evidence="4" id="KW-1185">Reference proteome</keyword>
<organism evidence="3 4">
    <name type="scientific">Plasmodium ovale</name>
    <name type="common">malaria parasite P. ovale</name>
    <dbReference type="NCBI Taxonomy" id="36330"/>
    <lineage>
        <taxon>Eukaryota</taxon>
        <taxon>Sar</taxon>
        <taxon>Alveolata</taxon>
        <taxon>Apicomplexa</taxon>
        <taxon>Aconoidasida</taxon>
        <taxon>Haemosporida</taxon>
        <taxon>Plasmodiidae</taxon>
        <taxon>Plasmodium</taxon>
        <taxon>Plasmodium (Plasmodium)</taxon>
    </lineage>
</organism>
<dbReference type="VEuPathDB" id="PlasmoDB:PocGH01_14070100"/>